<feature type="transmembrane region" description="Helical" evidence="7">
    <location>
        <begin position="220"/>
        <end position="241"/>
    </location>
</feature>
<dbReference type="OrthoDB" id="9777774at2"/>
<accession>A0A1Y5RD93</accession>
<evidence type="ECO:0000256" key="3">
    <source>
        <dbReference type="ARBA" id="ARBA00022475"/>
    </source>
</evidence>
<dbReference type="PANTHER" id="PTHR34184:SF4">
    <property type="entry name" value="UPF0718 PROTEIN YCGR"/>
    <property type="match status" value="1"/>
</dbReference>
<evidence type="ECO:0000313" key="8">
    <source>
        <dbReference type="EMBL" id="SLN12023.1"/>
    </source>
</evidence>
<comment type="subcellular location">
    <subcellularLocation>
        <location evidence="1">Cell membrane</location>
        <topology evidence="1">Multi-pass membrane protein</topology>
    </subcellularLocation>
</comment>
<feature type="transmembrane region" description="Helical" evidence="7">
    <location>
        <begin position="247"/>
        <end position="271"/>
    </location>
</feature>
<evidence type="ECO:0000256" key="5">
    <source>
        <dbReference type="ARBA" id="ARBA00022989"/>
    </source>
</evidence>
<organism evidence="8 9">
    <name type="scientific">Oceanibacterium hippocampi</name>
    <dbReference type="NCBI Taxonomy" id="745714"/>
    <lineage>
        <taxon>Bacteria</taxon>
        <taxon>Pseudomonadati</taxon>
        <taxon>Pseudomonadota</taxon>
        <taxon>Alphaproteobacteria</taxon>
        <taxon>Sneathiellales</taxon>
        <taxon>Sneathiellaceae</taxon>
        <taxon>Oceanibacterium</taxon>
    </lineage>
</organism>
<dbReference type="GO" id="GO:0005886">
    <property type="term" value="C:plasma membrane"/>
    <property type="evidence" value="ECO:0007669"/>
    <property type="project" value="UniProtKB-SubCell"/>
</dbReference>
<dbReference type="PANTHER" id="PTHR34184">
    <property type="entry name" value="UPF0718 PROTEIN YCGR"/>
    <property type="match status" value="1"/>
</dbReference>
<gene>
    <name evidence="8" type="ORF">OCH7691_00121</name>
</gene>
<feature type="transmembrane region" description="Helical" evidence="7">
    <location>
        <begin position="89"/>
        <end position="118"/>
    </location>
</feature>
<evidence type="ECO:0000313" key="9">
    <source>
        <dbReference type="Proteomes" id="UP000193200"/>
    </source>
</evidence>
<evidence type="ECO:0000256" key="7">
    <source>
        <dbReference type="SAM" id="Phobius"/>
    </source>
</evidence>
<dbReference type="Proteomes" id="UP000193200">
    <property type="component" value="Unassembled WGS sequence"/>
</dbReference>
<feature type="transmembrane region" description="Helical" evidence="7">
    <location>
        <begin position="12"/>
        <end position="34"/>
    </location>
</feature>
<evidence type="ECO:0000256" key="6">
    <source>
        <dbReference type="ARBA" id="ARBA00023136"/>
    </source>
</evidence>
<reference evidence="8 9" key="1">
    <citation type="submission" date="2017-03" db="EMBL/GenBank/DDBJ databases">
        <authorList>
            <person name="Afonso C.L."/>
            <person name="Miller P.J."/>
            <person name="Scott M.A."/>
            <person name="Spackman E."/>
            <person name="Goraichik I."/>
            <person name="Dimitrov K.M."/>
            <person name="Suarez D.L."/>
            <person name="Swayne D.E."/>
        </authorList>
    </citation>
    <scope>NUCLEOTIDE SEQUENCE [LARGE SCALE GENOMIC DNA]</scope>
    <source>
        <strain evidence="8 9">CECT 7691</strain>
    </source>
</reference>
<dbReference type="Pfam" id="PF03773">
    <property type="entry name" value="ArsP_1"/>
    <property type="match status" value="1"/>
</dbReference>
<keyword evidence="5 7" id="KW-1133">Transmembrane helix</keyword>
<keyword evidence="9" id="KW-1185">Reference proteome</keyword>
<dbReference type="RefSeq" id="WP_085883417.1">
    <property type="nucleotide sequence ID" value="NZ_FWFR01000001.1"/>
</dbReference>
<feature type="transmembrane region" description="Helical" evidence="7">
    <location>
        <begin position="292"/>
        <end position="314"/>
    </location>
</feature>
<evidence type="ECO:0000256" key="2">
    <source>
        <dbReference type="ARBA" id="ARBA00006386"/>
    </source>
</evidence>
<sequence>MTQLESTLRSVARLALPVDRVAAAFLAAVALLAVSVPDQAVESLEFTALSLLRIAPFIALSVLIAAAATASGADGVIARAFEGKPLQVIVAGALVGALSPFCGCGVIPLIAALLAAGVPLPGVMAFWLASPIIDPEMFVLTAAGLGLEFAVVKTVAAIAIGLVGGFTILALNRAGYLFEPMKPGAAGSGCGGPKLAARPHWRFWDMEERRRKFAVSAREAGWFLGKWLALAFLVESLMVAWAPADAIAGWFGSGEGAAIPLAALIGIPAYLNGYAAIPTVSGLMELGMGKGAGLAFMLAGSITSIPAAIAVWALARRAVFFWYLALAYVTAVGAGEAYRLFGQLSG</sequence>
<protein>
    <submittedName>
        <fullName evidence="8">Putative permease</fullName>
    </submittedName>
</protein>
<comment type="similarity">
    <text evidence="2">Belongs to the UPF0718 family.</text>
</comment>
<feature type="transmembrane region" description="Helical" evidence="7">
    <location>
        <begin position="54"/>
        <end position="77"/>
    </location>
</feature>
<feature type="transmembrane region" description="Helical" evidence="7">
    <location>
        <begin position="320"/>
        <end position="341"/>
    </location>
</feature>
<keyword evidence="4 7" id="KW-0812">Transmembrane</keyword>
<keyword evidence="6 7" id="KW-0472">Membrane</keyword>
<proteinExistence type="inferred from homology"/>
<dbReference type="InterPro" id="IPR052923">
    <property type="entry name" value="UPF0718"/>
</dbReference>
<feature type="transmembrane region" description="Helical" evidence="7">
    <location>
        <begin position="138"/>
        <end position="171"/>
    </location>
</feature>
<dbReference type="InParanoid" id="A0A1Y5RD93"/>
<keyword evidence="3" id="KW-1003">Cell membrane</keyword>
<evidence type="ECO:0000256" key="1">
    <source>
        <dbReference type="ARBA" id="ARBA00004651"/>
    </source>
</evidence>
<dbReference type="EMBL" id="FWFR01000001">
    <property type="protein sequence ID" value="SLN12023.1"/>
    <property type="molecule type" value="Genomic_DNA"/>
</dbReference>
<name>A0A1Y5RD93_9PROT</name>
<dbReference type="InterPro" id="IPR005524">
    <property type="entry name" value="DUF318"/>
</dbReference>
<evidence type="ECO:0000256" key="4">
    <source>
        <dbReference type="ARBA" id="ARBA00022692"/>
    </source>
</evidence>
<dbReference type="AlphaFoldDB" id="A0A1Y5RD93"/>
<dbReference type="FunCoup" id="A0A1Y5RD93">
    <property type="interactions" value="147"/>
</dbReference>